<sequence>MVPVDDLTMMDRLLLKACTTGDINLFSQSIAGKGDLDDFLSSQVTPEQNNCLHLAAMLGHHGLARMIWSKAPALFCKKNRRGETPLIAAIMAAKDELATAMLTAAEEKLNPDVEKGDSHPFNKMLLDFTNEYEDTVLHHAIRNGFDVLAIKLLDKEEKLSRRVNSIKESPMHMAARKGYSRVVARLLAIDNFAVSGPSSSTALHAAVNAGHTGIIKQLLGKRGHLAFHKSDDGYTPLACAVYNNNIDIVKILLEHDPKTAYIANEHTGTPFQVAAVKGFVPIAKEIISICPDSAYILNEKHGANALHQALYEDQQEFVDFILSTPQLHRLVNEAQLGVKKTDGDCYNENVQGVQGDLGNQNVQREIDGDLPLHNAARECKPNILRSLLSYKGLDYTAVNNWNQNAVDLALEKWELFKTLKWKESFTLVSNKIPTLSTKVRNEVDEESKKKEESEVKALSERYAANTSLVAALLATITFAAAFTLPGGFSSDSSSHPGQPVLAKNAAFQAFLIFDTIAMCSSLAAAFLCILTPWTDLDFLLNYKKITVPLMWCAYIATGVAFGTGLFTVMEYKKKGLAIVILIMCCFLPVLTMAVGYLPKIKLISRRLLS</sequence>
<feature type="repeat" description="ANK" evidence="7">
    <location>
        <begin position="232"/>
        <end position="255"/>
    </location>
</feature>
<keyword evidence="4 8" id="KW-1133">Transmembrane helix</keyword>
<name>A0A9Q0HS86_9POAL</name>
<evidence type="ECO:0000256" key="4">
    <source>
        <dbReference type="ARBA" id="ARBA00022989"/>
    </source>
</evidence>
<reference evidence="10" key="1">
    <citation type="journal article" date="2022" name="Cell">
        <title>Repeat-based holocentromeres influence genome architecture and karyotype evolution.</title>
        <authorList>
            <person name="Hofstatter P.G."/>
            <person name="Thangavel G."/>
            <person name="Lux T."/>
            <person name="Neumann P."/>
            <person name="Vondrak T."/>
            <person name="Novak P."/>
            <person name="Zhang M."/>
            <person name="Costa L."/>
            <person name="Castellani M."/>
            <person name="Scott A."/>
            <person name="Toegelov H."/>
            <person name="Fuchs J."/>
            <person name="Mata-Sucre Y."/>
            <person name="Dias Y."/>
            <person name="Vanzela A.L.L."/>
            <person name="Huettel B."/>
            <person name="Almeida C.C.S."/>
            <person name="Simkova H."/>
            <person name="Souza G."/>
            <person name="Pedrosa-Harand A."/>
            <person name="Macas J."/>
            <person name="Mayer K.F.X."/>
            <person name="Houben A."/>
            <person name="Marques A."/>
        </authorList>
    </citation>
    <scope>NUCLEOTIDE SEQUENCE</scope>
    <source>
        <strain evidence="10">RhyBre1mFocal</strain>
    </source>
</reference>
<feature type="domain" description="PGG" evidence="9">
    <location>
        <begin position="463"/>
        <end position="567"/>
    </location>
</feature>
<evidence type="ECO:0000256" key="2">
    <source>
        <dbReference type="ARBA" id="ARBA00022692"/>
    </source>
</evidence>
<evidence type="ECO:0000259" key="9">
    <source>
        <dbReference type="Pfam" id="PF13962"/>
    </source>
</evidence>
<gene>
    <name evidence="10" type="ORF">LUZ63_005138</name>
</gene>
<dbReference type="Proteomes" id="UP001151287">
    <property type="component" value="Unassembled WGS sequence"/>
</dbReference>
<keyword evidence="11" id="KW-1185">Reference proteome</keyword>
<dbReference type="PROSITE" id="PS50088">
    <property type="entry name" value="ANK_REPEAT"/>
    <property type="match status" value="1"/>
</dbReference>
<dbReference type="OrthoDB" id="952758at2759"/>
<evidence type="ECO:0000256" key="8">
    <source>
        <dbReference type="SAM" id="Phobius"/>
    </source>
</evidence>
<comment type="caution">
    <text evidence="10">The sequence shown here is derived from an EMBL/GenBank/DDBJ whole genome shotgun (WGS) entry which is preliminary data.</text>
</comment>
<keyword evidence="2 8" id="KW-0812">Transmembrane</keyword>
<comment type="subcellular location">
    <subcellularLocation>
        <location evidence="1">Membrane</location>
        <topology evidence="1">Multi-pass membrane protein</topology>
    </subcellularLocation>
</comment>
<dbReference type="SMART" id="SM00248">
    <property type="entry name" value="ANK"/>
    <property type="match status" value="9"/>
</dbReference>
<dbReference type="EMBL" id="JAMQYH010000002">
    <property type="protein sequence ID" value="KAJ1696626.1"/>
    <property type="molecule type" value="Genomic_DNA"/>
</dbReference>
<dbReference type="PANTHER" id="PTHR24186">
    <property type="entry name" value="PROTEIN PHOSPHATASE 1 REGULATORY SUBUNIT"/>
    <property type="match status" value="1"/>
</dbReference>
<dbReference type="SUPFAM" id="SSF48403">
    <property type="entry name" value="Ankyrin repeat"/>
    <property type="match status" value="2"/>
</dbReference>
<evidence type="ECO:0000313" key="11">
    <source>
        <dbReference type="Proteomes" id="UP001151287"/>
    </source>
</evidence>
<proteinExistence type="predicted"/>
<dbReference type="PANTHER" id="PTHR24186:SF54">
    <property type="entry name" value="PGG DOMAIN-CONTAINING PROTEIN"/>
    <property type="match status" value="1"/>
</dbReference>
<protein>
    <recommendedName>
        <fullName evidence="9">PGG domain-containing protein</fullName>
    </recommendedName>
</protein>
<dbReference type="Pfam" id="PF13962">
    <property type="entry name" value="PGG"/>
    <property type="match status" value="1"/>
</dbReference>
<dbReference type="AlphaFoldDB" id="A0A9Q0HS86"/>
<keyword evidence="3" id="KW-0677">Repeat</keyword>
<keyword evidence="6 8" id="KW-0472">Membrane</keyword>
<feature type="transmembrane region" description="Helical" evidence="8">
    <location>
        <begin position="462"/>
        <end position="485"/>
    </location>
</feature>
<dbReference type="PROSITE" id="PS50297">
    <property type="entry name" value="ANK_REP_REGION"/>
    <property type="match status" value="1"/>
</dbReference>
<dbReference type="InterPro" id="IPR036770">
    <property type="entry name" value="Ankyrin_rpt-contain_sf"/>
</dbReference>
<feature type="transmembrane region" description="Helical" evidence="8">
    <location>
        <begin position="575"/>
        <end position="597"/>
    </location>
</feature>
<dbReference type="InterPro" id="IPR002110">
    <property type="entry name" value="Ankyrin_rpt"/>
</dbReference>
<dbReference type="InterPro" id="IPR026961">
    <property type="entry name" value="PGG_dom"/>
</dbReference>
<dbReference type="GO" id="GO:0005886">
    <property type="term" value="C:plasma membrane"/>
    <property type="evidence" value="ECO:0007669"/>
    <property type="project" value="TreeGrafter"/>
</dbReference>
<evidence type="ECO:0000256" key="5">
    <source>
        <dbReference type="ARBA" id="ARBA00023043"/>
    </source>
</evidence>
<accession>A0A9Q0HS86</accession>
<evidence type="ECO:0000313" key="10">
    <source>
        <dbReference type="EMBL" id="KAJ1696626.1"/>
    </source>
</evidence>
<dbReference type="Gene3D" id="1.25.40.20">
    <property type="entry name" value="Ankyrin repeat-containing domain"/>
    <property type="match status" value="3"/>
</dbReference>
<evidence type="ECO:0000256" key="6">
    <source>
        <dbReference type="ARBA" id="ARBA00023136"/>
    </source>
</evidence>
<evidence type="ECO:0000256" key="7">
    <source>
        <dbReference type="PROSITE-ProRule" id="PRU00023"/>
    </source>
</evidence>
<organism evidence="10 11">
    <name type="scientific">Rhynchospora breviuscula</name>
    <dbReference type="NCBI Taxonomy" id="2022672"/>
    <lineage>
        <taxon>Eukaryota</taxon>
        <taxon>Viridiplantae</taxon>
        <taxon>Streptophyta</taxon>
        <taxon>Embryophyta</taxon>
        <taxon>Tracheophyta</taxon>
        <taxon>Spermatophyta</taxon>
        <taxon>Magnoliopsida</taxon>
        <taxon>Liliopsida</taxon>
        <taxon>Poales</taxon>
        <taxon>Cyperaceae</taxon>
        <taxon>Cyperoideae</taxon>
        <taxon>Rhynchosporeae</taxon>
        <taxon>Rhynchospora</taxon>
    </lineage>
</organism>
<feature type="transmembrane region" description="Helical" evidence="8">
    <location>
        <begin position="505"/>
        <end position="530"/>
    </location>
</feature>
<dbReference type="Pfam" id="PF12796">
    <property type="entry name" value="Ank_2"/>
    <property type="match status" value="1"/>
</dbReference>
<evidence type="ECO:0000256" key="3">
    <source>
        <dbReference type="ARBA" id="ARBA00022737"/>
    </source>
</evidence>
<evidence type="ECO:0000256" key="1">
    <source>
        <dbReference type="ARBA" id="ARBA00004141"/>
    </source>
</evidence>
<keyword evidence="5 7" id="KW-0040">ANK repeat</keyword>
<feature type="transmembrane region" description="Helical" evidence="8">
    <location>
        <begin position="551"/>
        <end position="569"/>
    </location>
</feature>